<reference evidence="2" key="1">
    <citation type="submission" date="2019-03" db="EMBL/GenBank/DDBJ databases">
        <authorList>
            <person name="Mank J."/>
            <person name="Almeida P."/>
        </authorList>
    </citation>
    <scope>NUCLEOTIDE SEQUENCE</scope>
    <source>
        <strain evidence="2">78183</strain>
    </source>
</reference>
<dbReference type="EMBL" id="CAADRP010001552">
    <property type="protein sequence ID" value="VFU40843.1"/>
    <property type="molecule type" value="Genomic_DNA"/>
</dbReference>
<gene>
    <name evidence="2" type="ORF">SVIM_LOCUS237470</name>
</gene>
<dbReference type="AlphaFoldDB" id="A0A6N2LIX7"/>
<sequence>MRDSTESMMLTDQSTINFSLHPRRQFSMAVTQHLLHSNPHISNSRLNIMDNDWMGELEMLYHFSVSGLYIKGSIDIAYDKSGALLHRRCGEEWVAGLCFVEECDGFWCGWLPRRCELISLCGWFGFDDLVELTSVGGRGMIKDNGGEEVVNHREDDAIYKRGAMHIGVGKVENMSVIFLPCKHMDQNLQDALLRASIRVVVAEHGGVGSDVSSHGAYSGGALYFPDITRRSSLQQKDYERSGSGETERGGKAGTYQSLKRGHS</sequence>
<proteinExistence type="predicted"/>
<protein>
    <submittedName>
        <fullName evidence="2">Uncharacterized protein</fullName>
    </submittedName>
</protein>
<feature type="region of interest" description="Disordered" evidence="1">
    <location>
        <begin position="233"/>
        <end position="263"/>
    </location>
</feature>
<evidence type="ECO:0000313" key="2">
    <source>
        <dbReference type="EMBL" id="VFU40843.1"/>
    </source>
</evidence>
<feature type="compositionally biased region" description="Basic and acidic residues" evidence="1">
    <location>
        <begin position="236"/>
        <end position="250"/>
    </location>
</feature>
<name>A0A6N2LIX7_SALVM</name>
<accession>A0A6N2LIX7</accession>
<organism evidence="2">
    <name type="scientific">Salix viminalis</name>
    <name type="common">Common osier</name>
    <name type="synonym">Basket willow</name>
    <dbReference type="NCBI Taxonomy" id="40686"/>
    <lineage>
        <taxon>Eukaryota</taxon>
        <taxon>Viridiplantae</taxon>
        <taxon>Streptophyta</taxon>
        <taxon>Embryophyta</taxon>
        <taxon>Tracheophyta</taxon>
        <taxon>Spermatophyta</taxon>
        <taxon>Magnoliopsida</taxon>
        <taxon>eudicotyledons</taxon>
        <taxon>Gunneridae</taxon>
        <taxon>Pentapetalae</taxon>
        <taxon>rosids</taxon>
        <taxon>fabids</taxon>
        <taxon>Malpighiales</taxon>
        <taxon>Salicaceae</taxon>
        <taxon>Saliceae</taxon>
        <taxon>Salix</taxon>
    </lineage>
</organism>
<evidence type="ECO:0000256" key="1">
    <source>
        <dbReference type="SAM" id="MobiDB-lite"/>
    </source>
</evidence>